<dbReference type="PROSITE" id="PS00786">
    <property type="entry name" value="5_NUCLEOTIDASE_2"/>
    <property type="match status" value="1"/>
</dbReference>
<evidence type="ECO:0000256" key="1">
    <source>
        <dbReference type="ARBA" id="ARBA00006654"/>
    </source>
</evidence>
<organism evidence="6 7">
    <name type="scientific">Magnetospirillum aberrantis SpK</name>
    <dbReference type="NCBI Taxonomy" id="908842"/>
    <lineage>
        <taxon>Bacteria</taxon>
        <taxon>Pseudomonadati</taxon>
        <taxon>Pseudomonadota</taxon>
        <taxon>Alphaproteobacteria</taxon>
        <taxon>Rhodospirillales</taxon>
        <taxon>Rhodospirillaceae</taxon>
        <taxon>Magnetospirillum</taxon>
    </lineage>
</organism>
<dbReference type="PANTHER" id="PTHR11575:SF24">
    <property type="entry name" value="5'-NUCLEOTIDASE"/>
    <property type="match status" value="1"/>
</dbReference>
<keyword evidence="2 3" id="KW-0732">Signal</keyword>
<feature type="domain" description="5'-Nucleotidase C-terminal" evidence="5">
    <location>
        <begin position="314"/>
        <end position="456"/>
    </location>
</feature>
<evidence type="ECO:0000256" key="3">
    <source>
        <dbReference type="RuleBase" id="RU362119"/>
    </source>
</evidence>
<evidence type="ECO:0000313" key="7">
    <source>
        <dbReference type="Proteomes" id="UP000480684"/>
    </source>
</evidence>
<dbReference type="Proteomes" id="UP000480684">
    <property type="component" value="Unassembled WGS sequence"/>
</dbReference>
<gene>
    <name evidence="6" type="ORF">G4223_05120</name>
</gene>
<name>A0A7C9USR2_9PROT</name>
<evidence type="ECO:0000256" key="2">
    <source>
        <dbReference type="ARBA" id="ARBA00022729"/>
    </source>
</evidence>
<keyword evidence="7" id="KW-1185">Reference proteome</keyword>
<dbReference type="InterPro" id="IPR029052">
    <property type="entry name" value="Metallo-depent_PP-like"/>
</dbReference>
<dbReference type="GO" id="GO:0046872">
    <property type="term" value="F:metal ion binding"/>
    <property type="evidence" value="ECO:0007669"/>
    <property type="project" value="InterPro"/>
</dbReference>
<dbReference type="InterPro" id="IPR006179">
    <property type="entry name" value="5_nucleotidase/apyrase"/>
</dbReference>
<dbReference type="GO" id="GO:0000166">
    <property type="term" value="F:nucleotide binding"/>
    <property type="evidence" value="ECO:0007669"/>
    <property type="project" value="UniProtKB-KW"/>
</dbReference>
<dbReference type="Pfam" id="PF00149">
    <property type="entry name" value="Metallophos"/>
    <property type="match status" value="1"/>
</dbReference>
<dbReference type="PANTHER" id="PTHR11575">
    <property type="entry name" value="5'-NUCLEOTIDASE-RELATED"/>
    <property type="match status" value="1"/>
</dbReference>
<dbReference type="GO" id="GO:0009166">
    <property type="term" value="P:nucleotide catabolic process"/>
    <property type="evidence" value="ECO:0007669"/>
    <property type="project" value="InterPro"/>
</dbReference>
<keyword evidence="3" id="KW-0378">Hydrolase</keyword>
<sequence>MFAVCVLVLALAGTARAEEVPVTFLHFNDIYDFMPGDDSGGMAGVAGLVARERAAHPGAVLTFGGDLLSPSVASSVTQGAHMVELLNRMAPEAAVLGNHEFDFGAQVLRRRMMESSFPWLAANVSEADGKAFGVSRPWVLVERNGVRIGLFGILTSETGVLAAGAGDVRFLPEEETARAMVAELRNQGAELVVALTHQDLERDLALARKVKGIDLILGGHDHLAVTVEEGGTVVAKAGHDGVYLAAVDMVLERPGRGGKASSARVAGWRMLASRNAPQDPDVAVLVNRYAADLDGSLARPLAILDKPLDSRQTVVRGAESSLGDLVADAAREAMGADVALVNGGGLRGNRLYPAGSALTRGDLLREMPFGNVVMMVEVDGRQLLAALEYGVSKVSAGAGRFPQVSGIRFTYDPDAPAGQRVGAASVGGKPLDLAARYRLAVSDYLAQGGDGYAMLAGAKVLRNREAAPLLVTVVMERVERLGRLGVVPDGRIRVERRAGAAGN</sequence>
<dbReference type="Pfam" id="PF02872">
    <property type="entry name" value="5_nucleotid_C"/>
    <property type="match status" value="1"/>
</dbReference>
<dbReference type="InterPro" id="IPR036907">
    <property type="entry name" value="5'-Nucleotdase_C_sf"/>
</dbReference>
<comment type="similarity">
    <text evidence="1 3">Belongs to the 5'-nucleotidase family.</text>
</comment>
<dbReference type="Gene3D" id="3.90.780.10">
    <property type="entry name" value="5'-Nucleotidase, C-terminal domain"/>
    <property type="match status" value="1"/>
</dbReference>
<protein>
    <submittedName>
        <fullName evidence="6">Bifunctional metallophosphatase/5'-nucleotidase</fullName>
    </submittedName>
</protein>
<dbReference type="SUPFAM" id="SSF56300">
    <property type="entry name" value="Metallo-dependent phosphatases"/>
    <property type="match status" value="1"/>
</dbReference>
<dbReference type="EMBL" id="JAAIYP010000030">
    <property type="protein sequence ID" value="NFV79488.1"/>
    <property type="molecule type" value="Genomic_DNA"/>
</dbReference>
<dbReference type="InterPro" id="IPR006146">
    <property type="entry name" value="5'-Nucleotdase_CS"/>
</dbReference>
<evidence type="ECO:0000259" key="4">
    <source>
        <dbReference type="Pfam" id="PF00149"/>
    </source>
</evidence>
<proteinExistence type="inferred from homology"/>
<accession>A0A7C9USR2</accession>
<dbReference type="PRINTS" id="PR01607">
    <property type="entry name" value="APYRASEFAMLY"/>
</dbReference>
<feature type="chain" id="PRO_5029039222" evidence="3">
    <location>
        <begin position="18"/>
        <end position="503"/>
    </location>
</feature>
<reference evidence="6 7" key="1">
    <citation type="submission" date="2020-02" db="EMBL/GenBank/DDBJ databases">
        <authorList>
            <person name="Dziuba M."/>
            <person name="Kuznetsov B."/>
            <person name="Mardanov A."/>
            <person name="Ravin N."/>
            <person name="Grouzdev D."/>
        </authorList>
    </citation>
    <scope>NUCLEOTIDE SEQUENCE [LARGE SCALE GENOMIC DNA]</scope>
    <source>
        <strain evidence="6 7">SpK</strain>
    </source>
</reference>
<dbReference type="GO" id="GO:0016788">
    <property type="term" value="F:hydrolase activity, acting on ester bonds"/>
    <property type="evidence" value="ECO:0007669"/>
    <property type="project" value="InterPro"/>
</dbReference>
<dbReference type="Gene3D" id="3.60.21.10">
    <property type="match status" value="1"/>
</dbReference>
<keyword evidence="3" id="KW-0547">Nucleotide-binding</keyword>
<comment type="caution">
    <text evidence="6">The sequence shown here is derived from an EMBL/GenBank/DDBJ whole genome shotgun (WGS) entry which is preliminary data.</text>
</comment>
<evidence type="ECO:0000259" key="5">
    <source>
        <dbReference type="Pfam" id="PF02872"/>
    </source>
</evidence>
<dbReference type="AlphaFoldDB" id="A0A7C9USR2"/>
<dbReference type="SUPFAM" id="SSF55816">
    <property type="entry name" value="5'-nucleotidase (syn. UDP-sugar hydrolase), C-terminal domain"/>
    <property type="match status" value="1"/>
</dbReference>
<evidence type="ECO:0000313" key="6">
    <source>
        <dbReference type="EMBL" id="NFV79488.1"/>
    </source>
</evidence>
<dbReference type="InterPro" id="IPR008334">
    <property type="entry name" value="5'-Nucleotdase_C"/>
</dbReference>
<feature type="signal peptide" evidence="3">
    <location>
        <begin position="1"/>
        <end position="17"/>
    </location>
</feature>
<feature type="domain" description="Calcineurin-like phosphoesterase" evidence="4">
    <location>
        <begin position="23"/>
        <end position="222"/>
    </location>
</feature>
<dbReference type="InterPro" id="IPR004843">
    <property type="entry name" value="Calcineurin-like_PHP"/>
</dbReference>